<dbReference type="PROSITE" id="PS50800">
    <property type="entry name" value="SAP"/>
    <property type="match status" value="1"/>
</dbReference>
<dbReference type="Proteomes" id="UP000504632">
    <property type="component" value="Chromosome 2"/>
</dbReference>
<dbReference type="InterPro" id="IPR027417">
    <property type="entry name" value="P-loop_NTPase"/>
</dbReference>
<dbReference type="SMART" id="SM00449">
    <property type="entry name" value="SPRY"/>
    <property type="match status" value="1"/>
</dbReference>
<dbReference type="FunCoup" id="A0A6J2ULX2">
    <property type="interactions" value="10"/>
</dbReference>
<keyword evidence="3" id="KW-0597">Phosphoprotein</keyword>
<accession>A0A6J2ULX2</accession>
<dbReference type="PANTHER" id="PTHR12381">
    <property type="entry name" value="HETEROGENEOUS NUCLEAR RIBONUCLEOPROTEIN U FAMILY MEMBER"/>
    <property type="match status" value="1"/>
</dbReference>
<dbReference type="Pfam" id="PF02037">
    <property type="entry name" value="SAP"/>
    <property type="match status" value="1"/>
</dbReference>
<dbReference type="GO" id="GO:0003723">
    <property type="term" value="F:RNA binding"/>
    <property type="evidence" value="ECO:0007669"/>
    <property type="project" value="TreeGrafter"/>
</dbReference>
<keyword evidence="4" id="KW-0539">Nucleus</keyword>
<dbReference type="GeneID" id="115804972"/>
<dbReference type="InterPro" id="IPR003034">
    <property type="entry name" value="SAP_dom"/>
</dbReference>
<dbReference type="Pfam" id="PF00622">
    <property type="entry name" value="SPRY"/>
    <property type="match status" value="1"/>
</dbReference>
<evidence type="ECO:0000256" key="2">
    <source>
        <dbReference type="ARBA" id="ARBA00022481"/>
    </source>
</evidence>
<evidence type="ECO:0000259" key="7">
    <source>
        <dbReference type="PROSITE" id="PS50800"/>
    </source>
</evidence>
<feature type="compositionally biased region" description="Polar residues" evidence="5">
    <location>
        <begin position="236"/>
        <end position="245"/>
    </location>
</feature>
<dbReference type="InParanoid" id="A0A6J2ULX2"/>
<dbReference type="Gene3D" id="3.40.50.300">
    <property type="entry name" value="P-loop containing nucleotide triphosphate hydrolases"/>
    <property type="match status" value="1"/>
</dbReference>
<keyword evidence="2" id="KW-0488">Methylation</keyword>
<protein>
    <submittedName>
        <fullName evidence="9">Heterogeneous nuclear ribonucleoprotein U-like protein 1</fullName>
    </submittedName>
</protein>
<feature type="domain" description="SAP" evidence="7">
    <location>
        <begin position="6"/>
        <end position="40"/>
    </location>
</feature>
<dbReference type="Gene3D" id="2.60.120.920">
    <property type="match status" value="1"/>
</dbReference>
<dbReference type="SMART" id="SM00513">
    <property type="entry name" value="SAP"/>
    <property type="match status" value="1"/>
</dbReference>
<evidence type="ECO:0000256" key="5">
    <source>
        <dbReference type="SAM" id="MobiDB-lite"/>
    </source>
</evidence>
<name>A0A6J2ULX2_CHACN</name>
<feature type="region of interest" description="Disordered" evidence="5">
    <location>
        <begin position="207"/>
        <end position="248"/>
    </location>
</feature>
<evidence type="ECO:0000313" key="9">
    <source>
        <dbReference type="RefSeq" id="XP_030621320.1"/>
    </source>
</evidence>
<dbReference type="SUPFAM" id="SSF49899">
    <property type="entry name" value="Concanavalin A-like lectins/glucanases"/>
    <property type="match status" value="1"/>
</dbReference>
<feature type="compositionally biased region" description="Polar residues" evidence="5">
    <location>
        <begin position="208"/>
        <end position="226"/>
    </location>
</feature>
<evidence type="ECO:0000256" key="4">
    <source>
        <dbReference type="ARBA" id="ARBA00023242"/>
    </source>
</evidence>
<organism evidence="8 9">
    <name type="scientific">Chanos chanos</name>
    <name type="common">Milkfish</name>
    <name type="synonym">Mugil chanos</name>
    <dbReference type="NCBI Taxonomy" id="29144"/>
    <lineage>
        <taxon>Eukaryota</taxon>
        <taxon>Metazoa</taxon>
        <taxon>Chordata</taxon>
        <taxon>Craniata</taxon>
        <taxon>Vertebrata</taxon>
        <taxon>Euteleostomi</taxon>
        <taxon>Actinopterygii</taxon>
        <taxon>Neopterygii</taxon>
        <taxon>Teleostei</taxon>
        <taxon>Ostariophysi</taxon>
        <taxon>Gonorynchiformes</taxon>
        <taxon>Chanidae</taxon>
        <taxon>Chanos</taxon>
    </lineage>
</organism>
<feature type="domain" description="B30.2/SPRY" evidence="6">
    <location>
        <begin position="250"/>
        <end position="461"/>
    </location>
</feature>
<sequence length="756" mass="84774">MIPADIKNLKVAELRAKLKERGLDTKGLKAELVARLTSAVEVELQASDSDIQRGGGLSDEGNSHNKEITQEDQAVDPAIKTLLSKADCRVVVERISPTTVYHVENSVSPPSSTSSYEFIPSHTDRGTQTEIEFVVDSSTVTRCCNCARESDTNISDTCLMGDSKSSSKSSVQENVVTEPPSCHVNVPEKCPQQAVDRGTLTGEFPECTESTSDRSISAASNVSTGSEVLETEMEQENQGVKSPQTGRGRDYYEFKEEIHYKRAKTQESETVLEDEIDHALVRLDSYNSDLHFEMGTDGCSGQPLLWEKFPLLWSGCRLTHGVQQGKVGFEVKFEKKLSAPEMDIGCDPDPQVLRVGWSVDNSSLQLGKVELSYGFDSRGKKITGGREENFGQAFSEGDVIGCYASLSEGSEVELSFYKNGFGLGVAFRLSSSTLGGRALYPHVLCKNCSISVNLSSTGEPWYPGPPGYCPLAALPPEQRTRAPPPPTLKSECEVLMMVGMPGAGKTHWAQAHMTQNPEKRYNLLSTESVLNCMGKEAGPEHGEVWLQQATQCVSQLIRVAARKKRNYILDQVNIYPSSQRHKMLSFHGYQRRAVVVFPSDEEWRRRLEQRHKNEGVRVPEMSLLKVKVAFTLPEKGDLLEEVLFVELSRDKVQKLLTDYKEEARRLLPPPPKRKNPQIRHHKHSKRGHITLGDYGWNQGYFNQQPYLQPQSYGYNSDPQRYREYYRPYTGQWNSCYQDTGYYGDPSYNYTCQQGFW</sequence>
<reference evidence="9" key="1">
    <citation type="submission" date="2025-08" db="UniProtKB">
        <authorList>
            <consortium name="RefSeq"/>
        </authorList>
    </citation>
    <scope>IDENTIFICATION</scope>
</reference>
<evidence type="ECO:0000256" key="1">
    <source>
        <dbReference type="ARBA" id="ARBA00004123"/>
    </source>
</evidence>
<dbReference type="Gene3D" id="1.10.720.30">
    <property type="entry name" value="SAP domain"/>
    <property type="match status" value="1"/>
</dbReference>
<comment type="subcellular location">
    <subcellularLocation>
        <location evidence="1">Nucleus</location>
    </subcellularLocation>
</comment>
<dbReference type="InterPro" id="IPR001870">
    <property type="entry name" value="B30.2/SPRY"/>
</dbReference>
<dbReference type="InterPro" id="IPR043136">
    <property type="entry name" value="B30.2/SPRY_sf"/>
</dbReference>
<dbReference type="InterPro" id="IPR013320">
    <property type="entry name" value="ConA-like_dom_sf"/>
</dbReference>
<gene>
    <name evidence="9" type="primary">LOC115804972</name>
</gene>
<dbReference type="PROSITE" id="PS50188">
    <property type="entry name" value="B302_SPRY"/>
    <property type="match status" value="1"/>
</dbReference>
<evidence type="ECO:0000313" key="8">
    <source>
        <dbReference type="Proteomes" id="UP000504632"/>
    </source>
</evidence>
<dbReference type="Pfam" id="PF13671">
    <property type="entry name" value="AAA_33"/>
    <property type="match status" value="1"/>
</dbReference>
<dbReference type="CDD" id="cd12884">
    <property type="entry name" value="SPRY_hnRNP"/>
    <property type="match status" value="1"/>
</dbReference>
<dbReference type="PANTHER" id="PTHR12381:SF66">
    <property type="entry name" value="HETEROGENEOUS NUCLEAR RIBONUCLEOPROTEIN U-LIKE PROTEIN 2"/>
    <property type="match status" value="1"/>
</dbReference>
<dbReference type="InterPro" id="IPR036361">
    <property type="entry name" value="SAP_dom_sf"/>
</dbReference>
<dbReference type="SUPFAM" id="SSF52540">
    <property type="entry name" value="P-loop containing nucleoside triphosphate hydrolases"/>
    <property type="match status" value="1"/>
</dbReference>
<dbReference type="InterPro" id="IPR035778">
    <property type="entry name" value="SPRY_hnRNP_U"/>
</dbReference>
<evidence type="ECO:0000256" key="3">
    <source>
        <dbReference type="ARBA" id="ARBA00022553"/>
    </source>
</evidence>
<dbReference type="GO" id="GO:0005634">
    <property type="term" value="C:nucleus"/>
    <property type="evidence" value="ECO:0007669"/>
    <property type="project" value="UniProtKB-SubCell"/>
</dbReference>
<dbReference type="OrthoDB" id="445357at2759"/>
<dbReference type="GO" id="GO:0000380">
    <property type="term" value="P:alternative mRNA splicing, via spliceosome"/>
    <property type="evidence" value="ECO:0007669"/>
    <property type="project" value="TreeGrafter"/>
</dbReference>
<dbReference type="AlphaFoldDB" id="A0A6J2ULX2"/>
<dbReference type="RefSeq" id="XP_030621320.1">
    <property type="nucleotide sequence ID" value="XM_030765460.1"/>
</dbReference>
<dbReference type="SUPFAM" id="SSF68906">
    <property type="entry name" value="SAP domain"/>
    <property type="match status" value="1"/>
</dbReference>
<dbReference type="InterPro" id="IPR003877">
    <property type="entry name" value="SPRY_dom"/>
</dbReference>
<evidence type="ECO:0000259" key="6">
    <source>
        <dbReference type="PROSITE" id="PS50188"/>
    </source>
</evidence>
<keyword evidence="8" id="KW-1185">Reference proteome</keyword>
<proteinExistence type="predicted"/>